<sequence>MIRGAVYPIDLGDAKRGHEQRGRRLGLVVSTQRDTWSVVTIVPASTSAQSARFRPEVTIAGRATRLLVDQTRSIDTDYVLGDAVDYIGGTDMAQVDYALGRYLGLRVEIDY</sequence>
<dbReference type="RefSeq" id="WP_179826460.1">
    <property type="nucleotide sequence ID" value="NZ_JACCFS010000001.1"/>
</dbReference>
<reference evidence="3 4" key="1">
    <citation type="submission" date="2020-07" db="EMBL/GenBank/DDBJ databases">
        <title>Sequencing the genomes of 1000 actinobacteria strains.</title>
        <authorList>
            <person name="Klenk H.-P."/>
        </authorList>
    </citation>
    <scope>NUCLEOTIDE SEQUENCE [LARGE SCALE GENOMIC DNA]</scope>
    <source>
        <strain evidence="3 4">DSM 44442</strain>
    </source>
</reference>
<dbReference type="SUPFAM" id="SSF50118">
    <property type="entry name" value="Cell growth inhibitor/plasmid maintenance toxic component"/>
    <property type="match status" value="1"/>
</dbReference>
<comment type="caution">
    <text evidence="3">The sequence shown here is derived from an EMBL/GenBank/DDBJ whole genome shotgun (WGS) entry which is preliminary data.</text>
</comment>
<dbReference type="GO" id="GO:0004521">
    <property type="term" value="F:RNA endonuclease activity"/>
    <property type="evidence" value="ECO:0007669"/>
    <property type="project" value="TreeGrafter"/>
</dbReference>
<evidence type="ECO:0000256" key="2">
    <source>
        <dbReference type="ARBA" id="ARBA00022649"/>
    </source>
</evidence>
<evidence type="ECO:0000313" key="4">
    <source>
        <dbReference type="Proteomes" id="UP000572051"/>
    </source>
</evidence>
<protein>
    <submittedName>
        <fullName evidence="3">mRNA interferase MazF</fullName>
        <ecNumber evidence="3">3.1.-.-</ecNumber>
    </submittedName>
</protein>
<name>A0A7Z0EQR1_9ACTN</name>
<evidence type="ECO:0000313" key="3">
    <source>
        <dbReference type="EMBL" id="NYJ36515.1"/>
    </source>
</evidence>
<accession>A0A7Z0EQR1</accession>
<dbReference type="InterPro" id="IPR011067">
    <property type="entry name" value="Plasmid_toxin/cell-grow_inhib"/>
</dbReference>
<dbReference type="InterPro" id="IPR003477">
    <property type="entry name" value="PemK-like"/>
</dbReference>
<organism evidence="3 4">
    <name type="scientific">Nocardiopsis aegyptia</name>
    <dbReference type="NCBI Taxonomy" id="220378"/>
    <lineage>
        <taxon>Bacteria</taxon>
        <taxon>Bacillati</taxon>
        <taxon>Actinomycetota</taxon>
        <taxon>Actinomycetes</taxon>
        <taxon>Streptosporangiales</taxon>
        <taxon>Nocardiopsidaceae</taxon>
        <taxon>Nocardiopsis</taxon>
    </lineage>
</organism>
<dbReference type="PANTHER" id="PTHR33988:SF2">
    <property type="entry name" value="ENDORIBONUCLEASE MAZF"/>
    <property type="match status" value="1"/>
</dbReference>
<dbReference type="Pfam" id="PF02452">
    <property type="entry name" value="PemK_toxin"/>
    <property type="match status" value="1"/>
</dbReference>
<dbReference type="EMBL" id="JACCFS010000001">
    <property type="protein sequence ID" value="NYJ36515.1"/>
    <property type="molecule type" value="Genomic_DNA"/>
</dbReference>
<dbReference type="AlphaFoldDB" id="A0A7Z0EQR1"/>
<dbReference type="GO" id="GO:0003677">
    <property type="term" value="F:DNA binding"/>
    <property type="evidence" value="ECO:0007669"/>
    <property type="project" value="InterPro"/>
</dbReference>
<gene>
    <name evidence="3" type="ORF">HNR10_004396</name>
</gene>
<dbReference type="GO" id="GO:0016075">
    <property type="term" value="P:rRNA catabolic process"/>
    <property type="evidence" value="ECO:0007669"/>
    <property type="project" value="TreeGrafter"/>
</dbReference>
<comment type="similarity">
    <text evidence="1">Belongs to the PemK/MazF family.</text>
</comment>
<proteinExistence type="inferred from homology"/>
<dbReference type="EC" id="3.1.-.-" evidence="3"/>
<dbReference type="Gene3D" id="2.30.30.110">
    <property type="match status" value="1"/>
</dbReference>
<dbReference type="Proteomes" id="UP000572051">
    <property type="component" value="Unassembled WGS sequence"/>
</dbReference>
<keyword evidence="4" id="KW-1185">Reference proteome</keyword>
<evidence type="ECO:0000256" key="1">
    <source>
        <dbReference type="ARBA" id="ARBA00007521"/>
    </source>
</evidence>
<keyword evidence="2" id="KW-1277">Toxin-antitoxin system</keyword>
<dbReference type="GO" id="GO:0006402">
    <property type="term" value="P:mRNA catabolic process"/>
    <property type="evidence" value="ECO:0007669"/>
    <property type="project" value="TreeGrafter"/>
</dbReference>
<keyword evidence="3" id="KW-0378">Hydrolase</keyword>
<dbReference type="GO" id="GO:0016787">
    <property type="term" value="F:hydrolase activity"/>
    <property type="evidence" value="ECO:0007669"/>
    <property type="project" value="UniProtKB-KW"/>
</dbReference>
<dbReference type="PANTHER" id="PTHR33988">
    <property type="entry name" value="ENDORIBONUCLEASE MAZF-RELATED"/>
    <property type="match status" value="1"/>
</dbReference>